<dbReference type="STRING" id="118168.MC7420_7531"/>
<evidence type="ECO:0000313" key="2">
    <source>
        <dbReference type="EMBL" id="EDX72051.1"/>
    </source>
</evidence>
<dbReference type="PANTHER" id="PTHR19879">
    <property type="entry name" value="TRANSCRIPTION INITIATION FACTOR TFIID"/>
    <property type="match status" value="1"/>
</dbReference>
<accession>B4W140</accession>
<dbReference type="RefSeq" id="WP_006104866.1">
    <property type="nucleotide sequence ID" value="NZ_DS989867.1"/>
</dbReference>
<sequence length="358" mass="38968">MSGLGITQKNLLEQQWCGQLSEYVTAVAWSVDGCLAVSSAAGEVLLWDGGKGDSCLILGSDDTGEQSIDCLDFSPDGQFLAAGGQDGGVRIWQVKPQLQRITTLNNAPKWVDHLRWSPTGNQLAFSLGRYVQVWDGAEQETMITLPFDLSSVLGMTWQPQGQHLAIAGDQGAKVWDSRNWHDDPYLVNMPAASVAIAWSPDGKYLASGNLDLTITVVQWGHPHPWVMRGFPGKIRNLRWSKSMSNTAPLLAASSGEGIVIWKKQTDDRQGWDARVLDLHTEIVQDIAFQPKSLLLASASNDGWICLWQKAKQIAQILNGAPQGFSCLAWHPGGHQLAAGGQNGEVLVWSESKRGKGFG</sequence>
<dbReference type="SUPFAM" id="SSF69322">
    <property type="entry name" value="Tricorn protease domain 2"/>
    <property type="match status" value="1"/>
</dbReference>
<dbReference type="InterPro" id="IPR015943">
    <property type="entry name" value="WD40/YVTN_repeat-like_dom_sf"/>
</dbReference>
<dbReference type="AlphaFoldDB" id="B4W140"/>
<name>B4W140_9CYAN</name>
<feature type="repeat" description="WD" evidence="1">
    <location>
        <begin position="276"/>
        <end position="308"/>
    </location>
</feature>
<dbReference type="Pfam" id="PF00400">
    <property type="entry name" value="WD40"/>
    <property type="match status" value="6"/>
</dbReference>
<reference evidence="2 3" key="1">
    <citation type="submission" date="2008-07" db="EMBL/GenBank/DDBJ databases">
        <authorList>
            <person name="Tandeau de Marsac N."/>
            <person name="Ferriera S."/>
            <person name="Johnson J."/>
            <person name="Kravitz S."/>
            <person name="Beeson K."/>
            <person name="Sutton G."/>
            <person name="Rogers Y.-H."/>
            <person name="Friedman R."/>
            <person name="Frazier M."/>
            <person name="Venter J.C."/>
        </authorList>
    </citation>
    <scope>NUCLEOTIDE SEQUENCE [LARGE SCALE GENOMIC DNA]</scope>
    <source>
        <strain evidence="2 3">PCC 7420</strain>
    </source>
</reference>
<dbReference type="PANTHER" id="PTHR19879:SF9">
    <property type="entry name" value="TRANSCRIPTION INITIATION FACTOR TFIID SUBUNIT 5"/>
    <property type="match status" value="1"/>
</dbReference>
<protein>
    <submittedName>
        <fullName evidence="2">Uncharacterized protein</fullName>
    </submittedName>
</protein>
<dbReference type="Gene3D" id="2.130.10.10">
    <property type="entry name" value="YVTN repeat-like/Quinoprotein amine dehydrogenase"/>
    <property type="match status" value="3"/>
</dbReference>
<gene>
    <name evidence="2" type="ORF">MC7420_7531</name>
</gene>
<keyword evidence="1" id="KW-0853">WD repeat</keyword>
<dbReference type="OrthoDB" id="434800at2"/>
<feature type="repeat" description="WD" evidence="1">
    <location>
        <begin position="61"/>
        <end position="95"/>
    </location>
</feature>
<dbReference type="eggNOG" id="COG2319">
    <property type="taxonomic scope" value="Bacteria"/>
</dbReference>
<dbReference type="HOGENOM" id="CLU_067065_0_0_3"/>
<dbReference type="InterPro" id="IPR001680">
    <property type="entry name" value="WD40_rpt"/>
</dbReference>
<dbReference type="SMART" id="SM00320">
    <property type="entry name" value="WD40"/>
    <property type="match status" value="8"/>
</dbReference>
<organism evidence="2 3">
    <name type="scientific">Coleofasciculus chthonoplastes PCC 7420</name>
    <dbReference type="NCBI Taxonomy" id="118168"/>
    <lineage>
        <taxon>Bacteria</taxon>
        <taxon>Bacillati</taxon>
        <taxon>Cyanobacteriota</taxon>
        <taxon>Cyanophyceae</taxon>
        <taxon>Coleofasciculales</taxon>
        <taxon>Coleofasciculaceae</taxon>
        <taxon>Coleofasciculus</taxon>
    </lineage>
</organism>
<dbReference type="PROSITE" id="PS50082">
    <property type="entry name" value="WD_REPEATS_2"/>
    <property type="match status" value="3"/>
</dbReference>
<proteinExistence type="predicted"/>
<feature type="repeat" description="WD" evidence="1">
    <location>
        <begin position="317"/>
        <end position="349"/>
    </location>
</feature>
<keyword evidence="3" id="KW-1185">Reference proteome</keyword>
<evidence type="ECO:0000313" key="3">
    <source>
        <dbReference type="Proteomes" id="UP000003835"/>
    </source>
</evidence>
<dbReference type="PROSITE" id="PS50294">
    <property type="entry name" value="WD_REPEATS_REGION"/>
    <property type="match status" value="2"/>
</dbReference>
<dbReference type="EMBL" id="DS989867">
    <property type="protein sequence ID" value="EDX72051.1"/>
    <property type="molecule type" value="Genomic_DNA"/>
</dbReference>
<evidence type="ECO:0000256" key="1">
    <source>
        <dbReference type="PROSITE-ProRule" id="PRU00221"/>
    </source>
</evidence>
<dbReference type="Proteomes" id="UP000003835">
    <property type="component" value="Unassembled WGS sequence"/>
</dbReference>